<dbReference type="GO" id="GO:0004784">
    <property type="term" value="F:superoxide dismutase activity"/>
    <property type="evidence" value="ECO:0007669"/>
    <property type="project" value="UniProtKB-EC"/>
</dbReference>
<evidence type="ECO:0000313" key="5">
    <source>
        <dbReference type="Proteomes" id="UP000548978"/>
    </source>
</evidence>
<accession>A0A7W9E7S0</accession>
<dbReference type="SUPFAM" id="SSF49329">
    <property type="entry name" value="Cu,Zn superoxide dismutase-like"/>
    <property type="match status" value="1"/>
</dbReference>
<gene>
    <name evidence="4" type="ORF">FHS65_002422</name>
</gene>
<dbReference type="EC" id="1.15.1.1" evidence="4"/>
<feature type="domain" description="Superoxide dismutase copper/zinc binding" evidence="3">
    <location>
        <begin position="58"/>
        <end position="190"/>
    </location>
</feature>
<dbReference type="Gene3D" id="2.60.40.200">
    <property type="entry name" value="Superoxide dismutase, copper/zinc binding domain"/>
    <property type="match status" value="1"/>
</dbReference>
<evidence type="ECO:0000256" key="1">
    <source>
        <dbReference type="ARBA" id="ARBA00010457"/>
    </source>
</evidence>
<name>A0A7W9E7S0_9CAUL</name>
<evidence type="ECO:0000256" key="2">
    <source>
        <dbReference type="SAM" id="SignalP"/>
    </source>
</evidence>
<evidence type="ECO:0000313" key="4">
    <source>
        <dbReference type="EMBL" id="MBB5661657.1"/>
    </source>
</evidence>
<dbReference type="PROSITE" id="PS51257">
    <property type="entry name" value="PROKAR_LIPOPROTEIN"/>
    <property type="match status" value="1"/>
</dbReference>
<keyword evidence="5" id="KW-1185">Reference proteome</keyword>
<dbReference type="CDD" id="cd00305">
    <property type="entry name" value="Cu-Zn_Superoxide_Dismutase"/>
    <property type="match status" value="1"/>
</dbReference>
<comment type="caution">
    <text evidence="4">The sequence shown here is derived from an EMBL/GenBank/DDBJ whole genome shotgun (WGS) entry which is preliminary data.</text>
</comment>
<protein>
    <submittedName>
        <fullName evidence="4">Cu-Zn family superoxide dismutase</fullName>
        <ecNumber evidence="4">1.15.1.1</ecNumber>
    </submittedName>
</protein>
<dbReference type="Pfam" id="PF00080">
    <property type="entry name" value="Sod_Cu"/>
    <property type="match status" value="1"/>
</dbReference>
<keyword evidence="4" id="KW-0560">Oxidoreductase</keyword>
<dbReference type="GO" id="GO:0005507">
    <property type="term" value="F:copper ion binding"/>
    <property type="evidence" value="ECO:0007669"/>
    <property type="project" value="InterPro"/>
</dbReference>
<proteinExistence type="inferred from homology"/>
<organism evidence="4 5">
    <name type="scientific">Brevundimonas halotolerans</name>
    <dbReference type="NCBI Taxonomy" id="69670"/>
    <lineage>
        <taxon>Bacteria</taxon>
        <taxon>Pseudomonadati</taxon>
        <taxon>Pseudomonadota</taxon>
        <taxon>Alphaproteobacteria</taxon>
        <taxon>Caulobacterales</taxon>
        <taxon>Caulobacteraceae</taxon>
        <taxon>Brevundimonas</taxon>
    </lineage>
</organism>
<feature type="chain" id="PRO_5030812118" evidence="2">
    <location>
        <begin position="19"/>
        <end position="194"/>
    </location>
</feature>
<evidence type="ECO:0000259" key="3">
    <source>
        <dbReference type="Pfam" id="PF00080"/>
    </source>
</evidence>
<keyword evidence="2" id="KW-0732">Signal</keyword>
<dbReference type="InterPro" id="IPR024134">
    <property type="entry name" value="SOD_Cu/Zn_/chaperone"/>
</dbReference>
<feature type="signal peptide" evidence="2">
    <location>
        <begin position="1"/>
        <end position="18"/>
    </location>
</feature>
<dbReference type="InterPro" id="IPR001424">
    <property type="entry name" value="SOD_Cu_Zn_dom"/>
</dbReference>
<comment type="similarity">
    <text evidence="1">Belongs to the Cu-Zn superoxide dismutase family.</text>
</comment>
<dbReference type="OrthoDB" id="5431326at2"/>
<dbReference type="InterPro" id="IPR036423">
    <property type="entry name" value="SOD-like_Cu/Zn_dom_sf"/>
</dbReference>
<dbReference type="EMBL" id="JACIJB010000013">
    <property type="protein sequence ID" value="MBB5661657.1"/>
    <property type="molecule type" value="Genomic_DNA"/>
</dbReference>
<dbReference type="PANTHER" id="PTHR10003">
    <property type="entry name" value="SUPEROXIDE DISMUTASE CU-ZN -RELATED"/>
    <property type="match status" value="1"/>
</dbReference>
<sequence length="194" mass="20049">MTLPRLPLLIAASVGATALMSGCVAMTENHYGAERQAVARIGDFGEATLINASGQNIGRAVLTQGPSGLLIRVEADGLTPGWHGIHIHATGECEAPFTSAGGHINHADGAKPHGLLNAQGPDDGDLPNIYADEQGRVRAELFTTRARIAPEGPGQWLWDDNGSAIVIHAMPDDHKSQPIGGAGDRVACGIMAAG</sequence>
<dbReference type="AlphaFoldDB" id="A0A7W9E7S0"/>
<dbReference type="Proteomes" id="UP000548978">
    <property type="component" value="Unassembled WGS sequence"/>
</dbReference>
<dbReference type="RefSeq" id="WP_123286154.1">
    <property type="nucleotide sequence ID" value="NZ_JACIJB010000013.1"/>
</dbReference>
<reference evidence="4 5" key="1">
    <citation type="submission" date="2020-08" db="EMBL/GenBank/DDBJ databases">
        <title>Genomic Encyclopedia of Type Strains, Phase IV (KMG-IV): sequencing the most valuable type-strain genomes for metagenomic binning, comparative biology and taxonomic classification.</title>
        <authorList>
            <person name="Goeker M."/>
        </authorList>
    </citation>
    <scope>NUCLEOTIDE SEQUENCE [LARGE SCALE GENOMIC DNA]</scope>
    <source>
        <strain evidence="4 5">DSM 24448</strain>
    </source>
</reference>